<geneLocation type="plasmid" evidence="2">
    <name>pDson04</name>
</geneLocation>
<dbReference type="AlphaFoldDB" id="A0AAU7U4B6"/>
<evidence type="ECO:0000313" key="2">
    <source>
        <dbReference type="EMBL" id="XBV83326.1"/>
    </source>
</evidence>
<keyword evidence="1" id="KW-0732">Signal</keyword>
<accession>A0AAU7U4B6</accession>
<dbReference type="KEGG" id="dsc:ABOD76_00960"/>
<dbReference type="RefSeq" id="WP_350240737.1">
    <property type="nucleotide sequence ID" value="NZ_CP158296.1"/>
</dbReference>
<feature type="signal peptide" evidence="1">
    <location>
        <begin position="1"/>
        <end position="24"/>
    </location>
</feature>
<keyword evidence="2" id="KW-0614">Plasmid</keyword>
<dbReference type="EMBL" id="CP158296">
    <property type="protein sequence ID" value="XBV83326.1"/>
    <property type="molecule type" value="Genomic_DNA"/>
</dbReference>
<name>A0AAU7U4B6_9DEIO</name>
<proteinExistence type="predicted"/>
<sequence length="173" mass="18805">MHTRVHARPMLALMCLLLPASASAATPAKPSEEAPALAAVRGGQNLCYSASVLVNDKKDAALVTMAETQLAAALKGLGLKALQYDAADTCDRELYFSFSVDVDGEPTIYQDFLTVYSYVANDGKVELPMAQIWRDGMYGGNKKVLTRAEYTKTMTDDLKTLLDEVKVDYASLK</sequence>
<feature type="chain" id="PRO_5043571557" evidence="1">
    <location>
        <begin position="25"/>
        <end position="173"/>
    </location>
</feature>
<gene>
    <name evidence="2" type="ORF">ABOD76_00960</name>
</gene>
<protein>
    <submittedName>
        <fullName evidence="2">Uncharacterized protein</fullName>
    </submittedName>
</protein>
<reference evidence="2" key="1">
    <citation type="submission" date="2024-06" db="EMBL/GenBank/DDBJ databases">
        <title>Draft Genome Sequence of Deinococcus sonorensis Type Strain KR-87, a Biofilm Producing Representative of the Genus Deinococcus.</title>
        <authorList>
            <person name="Boren L.S."/>
            <person name="Grosso R.A."/>
            <person name="Hugenberg-Cox A.N."/>
            <person name="Hill J.T.E."/>
            <person name="Albert C.M."/>
            <person name="Tuohy J.M."/>
        </authorList>
    </citation>
    <scope>NUCLEOTIDE SEQUENCE</scope>
    <source>
        <strain evidence="2">KR-87</strain>
        <plasmid evidence="2">pDson04</plasmid>
    </source>
</reference>
<organism evidence="2">
    <name type="scientific">Deinococcus sonorensis KR-87</name>
    <dbReference type="NCBI Taxonomy" id="694439"/>
    <lineage>
        <taxon>Bacteria</taxon>
        <taxon>Thermotogati</taxon>
        <taxon>Deinococcota</taxon>
        <taxon>Deinococci</taxon>
        <taxon>Deinococcales</taxon>
        <taxon>Deinococcaceae</taxon>
        <taxon>Deinococcus</taxon>
    </lineage>
</organism>
<evidence type="ECO:0000256" key="1">
    <source>
        <dbReference type="SAM" id="SignalP"/>
    </source>
</evidence>